<accession>A0A4U6UAJ6</accession>
<reference evidence="1" key="1">
    <citation type="submission" date="2019-03" db="EMBL/GenBank/DDBJ databases">
        <title>WGS assembly of Setaria viridis.</title>
        <authorList>
            <person name="Huang P."/>
            <person name="Jenkins J."/>
            <person name="Grimwood J."/>
            <person name="Barry K."/>
            <person name="Healey A."/>
            <person name="Mamidi S."/>
            <person name="Sreedasyam A."/>
            <person name="Shu S."/>
            <person name="Feldman M."/>
            <person name="Wu J."/>
            <person name="Yu Y."/>
            <person name="Chen C."/>
            <person name="Johnson J."/>
            <person name="Rokhsar D."/>
            <person name="Baxter I."/>
            <person name="Schmutz J."/>
            <person name="Brutnell T."/>
            <person name="Kellogg E."/>
        </authorList>
    </citation>
    <scope>NUCLEOTIDE SEQUENCE [LARGE SCALE GENOMIC DNA]</scope>
</reference>
<proteinExistence type="predicted"/>
<evidence type="ECO:0000313" key="1">
    <source>
        <dbReference type="EMBL" id="TKW10509.1"/>
    </source>
</evidence>
<dbReference type="Gramene" id="TKW10509">
    <property type="protein sequence ID" value="TKW10509"/>
    <property type="gene ID" value="SEVIR_6G169250v2"/>
</dbReference>
<dbReference type="AlphaFoldDB" id="A0A4U6UAJ6"/>
<organism evidence="1 2">
    <name type="scientific">Setaria viridis</name>
    <name type="common">Green bristlegrass</name>
    <name type="synonym">Setaria italica subsp. viridis</name>
    <dbReference type="NCBI Taxonomy" id="4556"/>
    <lineage>
        <taxon>Eukaryota</taxon>
        <taxon>Viridiplantae</taxon>
        <taxon>Streptophyta</taxon>
        <taxon>Embryophyta</taxon>
        <taxon>Tracheophyta</taxon>
        <taxon>Spermatophyta</taxon>
        <taxon>Magnoliopsida</taxon>
        <taxon>Liliopsida</taxon>
        <taxon>Poales</taxon>
        <taxon>Poaceae</taxon>
        <taxon>PACMAD clade</taxon>
        <taxon>Panicoideae</taxon>
        <taxon>Panicodae</taxon>
        <taxon>Paniceae</taxon>
        <taxon>Cenchrinae</taxon>
        <taxon>Setaria</taxon>
    </lineage>
</organism>
<keyword evidence="2" id="KW-1185">Reference proteome</keyword>
<gene>
    <name evidence="1" type="ORF">SEVIR_6G169250v2</name>
</gene>
<name>A0A4U6UAJ6_SETVI</name>
<evidence type="ECO:0000313" key="2">
    <source>
        <dbReference type="Proteomes" id="UP000298652"/>
    </source>
</evidence>
<dbReference type="EMBL" id="CM016557">
    <property type="protein sequence ID" value="TKW10509.1"/>
    <property type="molecule type" value="Genomic_DNA"/>
</dbReference>
<dbReference type="Proteomes" id="UP000298652">
    <property type="component" value="Chromosome 6"/>
</dbReference>
<protein>
    <submittedName>
        <fullName evidence="1">Uncharacterized protein</fullName>
    </submittedName>
</protein>
<sequence>MDAPEVSQILTWANSGWTGTSDMEHMVHIALHICQSARHMVHIALHICQSARHMVQDTSVKM</sequence>